<reference evidence="1 2" key="1">
    <citation type="submission" date="2016-10" db="EMBL/GenBank/DDBJ databases">
        <authorList>
            <person name="Varghese N."/>
            <person name="Submissions S."/>
        </authorList>
    </citation>
    <scope>NUCLEOTIDE SEQUENCE [LARGE SCALE GENOMIC DNA]</scope>
    <source>
        <strain evidence="1 2">FF3</strain>
    </source>
</reference>
<gene>
    <name evidence="1" type="ORF">SAMN04487940_106207</name>
</gene>
<dbReference type="SUPFAM" id="SSF53448">
    <property type="entry name" value="Nucleotide-diphospho-sugar transferases"/>
    <property type="match status" value="1"/>
</dbReference>
<keyword evidence="2" id="KW-1185">Reference proteome</keyword>
<dbReference type="Proteomes" id="UP000182932">
    <property type="component" value="Unassembled WGS sequence"/>
</dbReference>
<name>A0A975WA77_9RHOB</name>
<accession>A0A975WA77</accession>
<evidence type="ECO:0008006" key="3">
    <source>
        <dbReference type="Google" id="ProtNLM"/>
    </source>
</evidence>
<dbReference type="AlphaFoldDB" id="A0A975WA77"/>
<evidence type="ECO:0000313" key="1">
    <source>
        <dbReference type="EMBL" id="SEJ50578.1"/>
    </source>
</evidence>
<sequence>MIVFPLVGKSRRFSDAGYTLPKFRLEAFGAPIFRHIVQHFNGPGIKDDFLFILQEDDFTENFIRAECAKAGVAEDRIQVHRVPRMTAGQADTVAQGIRATDVPADERIIIFNVDTIRLNFKLPSAKVLKPLDGYLEVFRGEGDHWSFAEVADPKAFKASGAAEVKAVAEKVRISDFCSNGLYYFRTAELFLKHFDEEAKNYSIGNELFVAPIYNRLIKNGHRVAAVLVPAEAMHFCGTPQEYEAFRAQQSPRGIELDFAYHMSVLTRMYTQGRSQPRFTEFFDHIMAHPSIAQQGKLTEICRNILEYHVEHDSFSHYTFGLRGLRAEAKGFRKATQALRPILNDMLQRAYFENDRAKAMNILAGLINLCEADALKRPSEALKFAFADFSLPVHRHILRIMRKSISPSRMIKHVVDLEQESPTVVFLFFIYCITRLRPEADRKPILAYIERHLETAREHSKGDDKRRQILRNIVAQDVGQTSAKPQVKAERPAAPKKRFGLKSLLPSFSKKPALRGALLLSGQMRADDFAQNFRNSPLFDGIELTTLISTWANRGTPPANFGTLRGYEERIRPVIREVCLEKQISGEAFNKTYDFSPSSRISEKALYEAYDAEWVQIDREGETCQKFKHNQERLFYKLFDVYHSAIETGEFDFFIRMRPDLSFDFDQSELREAIEICARQPRAIFVRRAPLYDIHFPFVDDNFAIAGPEAIKHYCGVWHEYGKKYKDLPFDTGSGAINPHSTLGYSLMLSDLYIRPIFSFQNWQYNATRICTVAEYIGFLRARSGADPSVVSRLVDRLSELEPAQ</sequence>
<dbReference type="EMBL" id="FNYY01000006">
    <property type="protein sequence ID" value="SEJ50578.1"/>
    <property type="molecule type" value="Genomic_DNA"/>
</dbReference>
<evidence type="ECO:0000313" key="2">
    <source>
        <dbReference type="Proteomes" id="UP000182932"/>
    </source>
</evidence>
<dbReference type="Gene3D" id="3.90.550.10">
    <property type="entry name" value="Spore Coat Polysaccharide Biosynthesis Protein SpsA, Chain A"/>
    <property type="match status" value="1"/>
</dbReference>
<dbReference type="InterPro" id="IPR029044">
    <property type="entry name" value="Nucleotide-diphossugar_trans"/>
</dbReference>
<proteinExistence type="predicted"/>
<protein>
    <recommendedName>
        <fullName evidence="3">Capsular biosynthesis protein</fullName>
    </recommendedName>
</protein>
<comment type="caution">
    <text evidence="1">The sequence shown here is derived from an EMBL/GenBank/DDBJ whole genome shotgun (WGS) entry which is preliminary data.</text>
</comment>
<organism evidence="1 2">
    <name type="scientific">Marinovum algicola</name>
    <dbReference type="NCBI Taxonomy" id="42444"/>
    <lineage>
        <taxon>Bacteria</taxon>
        <taxon>Pseudomonadati</taxon>
        <taxon>Pseudomonadota</taxon>
        <taxon>Alphaproteobacteria</taxon>
        <taxon>Rhodobacterales</taxon>
        <taxon>Roseobacteraceae</taxon>
        <taxon>Marinovum</taxon>
    </lineage>
</organism>